<dbReference type="AlphaFoldDB" id="X5DQN3"/>
<feature type="transmembrane region" description="Helical" evidence="1">
    <location>
        <begin position="194"/>
        <end position="215"/>
    </location>
</feature>
<name>X5DQN3_9CORY</name>
<protein>
    <submittedName>
        <fullName evidence="2">Putative membrane protein</fullName>
    </submittedName>
</protein>
<feature type="transmembrane region" description="Helical" evidence="1">
    <location>
        <begin position="275"/>
        <end position="304"/>
    </location>
</feature>
<feature type="transmembrane region" description="Helical" evidence="1">
    <location>
        <begin position="100"/>
        <end position="119"/>
    </location>
</feature>
<keyword evidence="1" id="KW-0812">Transmembrane</keyword>
<keyword evidence="1" id="KW-0472">Membrane</keyword>
<feature type="transmembrane region" description="Helical" evidence="1">
    <location>
        <begin position="324"/>
        <end position="343"/>
    </location>
</feature>
<dbReference type="HOGENOM" id="CLU_743385_0_0_11"/>
<sequence>MTGVPFRVRLQMYPRVEQLLALPALLAGWMMLALGDGGSAQMAGIALASGFAMWIMIPDVSRYRAFGVPLRYWTGDAVGAVLLVAFLFGAAGVAASTGRWSYVGILLAVLAVGATQYASMRRTLRGEYRLPSPSRQAGRSWAALVGGLPSLPGPLPWRLVYLPVIAISLVSTALVFGGFSVLRVATGTVDSGPVDVATLLPLMVVIFPAVAGVLASGLRGWTALGIPVRRWLGHAYAGSAVVLVILIALVGLAMSTGFVSGGRTPSQMSFGQISLILACALLCAAVIPLIATSSALLMSLIGVVPEGGLLMTLATTAPLDGPGPVIGSIMVVVLSAVPVVYTSHKQLGGDRPRPTGFVQGADRIYYQRQGAL</sequence>
<feature type="transmembrane region" description="Helical" evidence="1">
    <location>
        <begin position="235"/>
        <end position="254"/>
    </location>
</feature>
<evidence type="ECO:0000256" key="1">
    <source>
        <dbReference type="SAM" id="Phobius"/>
    </source>
</evidence>
<evidence type="ECO:0000313" key="3">
    <source>
        <dbReference type="Proteomes" id="UP000023703"/>
    </source>
</evidence>
<dbReference type="EMBL" id="CP006842">
    <property type="protein sequence ID" value="AHW65528.1"/>
    <property type="molecule type" value="Genomic_DNA"/>
</dbReference>
<organism evidence="2 3">
    <name type="scientific">Corynebacterium glyciniphilum AJ 3170</name>
    <dbReference type="NCBI Taxonomy" id="1404245"/>
    <lineage>
        <taxon>Bacteria</taxon>
        <taxon>Bacillati</taxon>
        <taxon>Actinomycetota</taxon>
        <taxon>Actinomycetes</taxon>
        <taxon>Mycobacteriales</taxon>
        <taxon>Corynebacteriaceae</taxon>
        <taxon>Corynebacterium</taxon>
    </lineage>
</organism>
<keyword evidence="1" id="KW-1133">Transmembrane helix</keyword>
<keyword evidence="3" id="KW-1185">Reference proteome</keyword>
<dbReference type="KEGG" id="cgy:CGLY_15460"/>
<reference evidence="2 3" key="1">
    <citation type="journal article" date="2015" name="Int. J. Syst. Evol. Microbiol.">
        <title>Revisiting Corynebacterium glyciniphilum (ex Kubota et al., 1972) sp. nov., nom. rev., isolated from putrefied banana.</title>
        <authorList>
            <person name="Al-Dilaimi A."/>
            <person name="Bednarz H."/>
            <person name="Lomker A."/>
            <person name="Niehaus K."/>
            <person name="Kalinowski J."/>
            <person name="Ruckert C."/>
        </authorList>
    </citation>
    <scope>NUCLEOTIDE SEQUENCE [LARGE SCALE GENOMIC DNA]</scope>
    <source>
        <strain evidence="2">AJ 3170</strain>
    </source>
</reference>
<accession>X5DQN3</accession>
<gene>
    <name evidence="2" type="ORF">CGLY_15460</name>
</gene>
<evidence type="ECO:0000313" key="2">
    <source>
        <dbReference type="EMBL" id="AHW65528.1"/>
    </source>
</evidence>
<feature type="transmembrane region" description="Helical" evidence="1">
    <location>
        <begin position="159"/>
        <end position="182"/>
    </location>
</feature>
<dbReference type="STRING" id="1404245.CGLY_15460"/>
<feature type="transmembrane region" description="Helical" evidence="1">
    <location>
        <begin position="72"/>
        <end position="93"/>
    </location>
</feature>
<dbReference type="RefSeq" id="WP_144313711.1">
    <property type="nucleotide sequence ID" value="NZ_CP006842.1"/>
</dbReference>
<dbReference type="OrthoDB" id="9819437at2"/>
<dbReference type="Proteomes" id="UP000023703">
    <property type="component" value="Chromosome"/>
</dbReference>
<proteinExistence type="predicted"/>